<dbReference type="AlphaFoldDB" id="A0A9W8NC57"/>
<evidence type="ECO:0000313" key="3">
    <source>
        <dbReference type="Proteomes" id="UP001148614"/>
    </source>
</evidence>
<dbReference type="EMBL" id="JANPWZ010001203">
    <property type="protein sequence ID" value="KAJ3567777.1"/>
    <property type="molecule type" value="Genomic_DNA"/>
</dbReference>
<evidence type="ECO:0000313" key="2">
    <source>
        <dbReference type="EMBL" id="KAJ3567777.1"/>
    </source>
</evidence>
<dbReference type="Proteomes" id="UP001148614">
    <property type="component" value="Unassembled WGS sequence"/>
</dbReference>
<feature type="region of interest" description="Disordered" evidence="1">
    <location>
        <begin position="1"/>
        <end position="56"/>
    </location>
</feature>
<keyword evidence="3" id="KW-1185">Reference proteome</keyword>
<name>A0A9W8NC57_9PEZI</name>
<comment type="caution">
    <text evidence="2">The sequence shown here is derived from an EMBL/GenBank/DDBJ whole genome shotgun (WGS) entry which is preliminary data.</text>
</comment>
<sequence>MRASMKLDDDPEIINKPDNSEGEDEGHESHTEPDSDSESGSSSDEDEENATKRTRQKLEKIITDLRACAGSKEIEVGNYDLNEPTQLSKFLKAHEGYISKKCTKDENLMHLIAD</sequence>
<feature type="compositionally biased region" description="Basic and acidic residues" evidence="1">
    <location>
        <begin position="1"/>
        <end position="19"/>
    </location>
</feature>
<protein>
    <submittedName>
        <fullName evidence="2">Uncharacterized protein</fullName>
    </submittedName>
</protein>
<accession>A0A9W8NC57</accession>
<proteinExistence type="predicted"/>
<evidence type="ECO:0000256" key="1">
    <source>
        <dbReference type="SAM" id="MobiDB-lite"/>
    </source>
</evidence>
<reference evidence="2" key="1">
    <citation type="submission" date="2022-07" db="EMBL/GenBank/DDBJ databases">
        <title>Genome Sequence of Xylaria arbuscula.</title>
        <authorList>
            <person name="Buettner E."/>
        </authorList>
    </citation>
    <scope>NUCLEOTIDE SEQUENCE</scope>
    <source>
        <strain evidence="2">VT107</strain>
    </source>
</reference>
<gene>
    <name evidence="2" type="ORF">NPX13_g6652</name>
</gene>
<organism evidence="2 3">
    <name type="scientific">Xylaria arbuscula</name>
    <dbReference type="NCBI Taxonomy" id="114810"/>
    <lineage>
        <taxon>Eukaryota</taxon>
        <taxon>Fungi</taxon>
        <taxon>Dikarya</taxon>
        <taxon>Ascomycota</taxon>
        <taxon>Pezizomycotina</taxon>
        <taxon>Sordariomycetes</taxon>
        <taxon>Xylariomycetidae</taxon>
        <taxon>Xylariales</taxon>
        <taxon>Xylariaceae</taxon>
        <taxon>Xylaria</taxon>
    </lineage>
</organism>